<dbReference type="CDD" id="cd00093">
    <property type="entry name" value="HTH_XRE"/>
    <property type="match status" value="1"/>
</dbReference>
<evidence type="ECO:0000313" key="1">
    <source>
        <dbReference type="EMBL" id="CAD7239237.1"/>
    </source>
</evidence>
<dbReference type="NCBIfam" id="TIGR02683">
    <property type="entry name" value="upstrm_HI1419"/>
    <property type="match status" value="1"/>
</dbReference>
<dbReference type="NCBIfam" id="TIGR02684">
    <property type="entry name" value="dnstrm_HI1420"/>
    <property type="match status" value="1"/>
</dbReference>
<dbReference type="InterPro" id="IPR001387">
    <property type="entry name" value="Cro/C1-type_HTH"/>
</dbReference>
<dbReference type="SUPFAM" id="SSF47413">
    <property type="entry name" value="lambda repressor-like DNA-binding domains"/>
    <property type="match status" value="1"/>
</dbReference>
<dbReference type="AlphaFoldDB" id="A0A7R8ZW94"/>
<dbReference type="OrthoDB" id="10063142at2759"/>
<feature type="non-terminal residue" evidence="1">
    <location>
        <position position="175"/>
    </location>
</feature>
<dbReference type="PANTHER" id="PTHR41791">
    <property type="entry name" value="SSL7039 PROTEIN"/>
    <property type="match status" value="1"/>
</dbReference>
<dbReference type="Pfam" id="PF05973">
    <property type="entry name" value="Gp49"/>
    <property type="match status" value="1"/>
</dbReference>
<dbReference type="InterPro" id="IPR010982">
    <property type="entry name" value="Lambda_DNA-bd_dom_sf"/>
</dbReference>
<reference evidence="1" key="1">
    <citation type="submission" date="2020-11" db="EMBL/GenBank/DDBJ databases">
        <authorList>
            <person name="Tran Van P."/>
        </authorList>
    </citation>
    <scope>NUCLEOTIDE SEQUENCE</scope>
</reference>
<accession>A0A7R8ZW94</accession>
<name>A0A7R8ZW94_9CRUS</name>
<proteinExistence type="predicted"/>
<dbReference type="InterPro" id="IPR014057">
    <property type="entry name" value="HI1420"/>
</dbReference>
<dbReference type="GO" id="GO:0003677">
    <property type="term" value="F:DNA binding"/>
    <property type="evidence" value="ECO:0007669"/>
    <property type="project" value="InterPro"/>
</dbReference>
<organism evidence="1">
    <name type="scientific">Cyprideis torosa</name>
    <dbReference type="NCBI Taxonomy" id="163714"/>
    <lineage>
        <taxon>Eukaryota</taxon>
        <taxon>Metazoa</taxon>
        <taxon>Ecdysozoa</taxon>
        <taxon>Arthropoda</taxon>
        <taxon>Crustacea</taxon>
        <taxon>Oligostraca</taxon>
        <taxon>Ostracoda</taxon>
        <taxon>Podocopa</taxon>
        <taxon>Podocopida</taxon>
        <taxon>Cytherocopina</taxon>
        <taxon>Cytheroidea</taxon>
        <taxon>Cytherideidae</taxon>
        <taxon>Cyprideis</taxon>
    </lineage>
</organism>
<gene>
    <name evidence="1" type="ORF">CTOB1V02_LOCUS17052</name>
</gene>
<protein>
    <submittedName>
        <fullName evidence="1">Uncharacterized protein</fullName>
    </submittedName>
</protein>
<dbReference type="EMBL" id="OB719471">
    <property type="protein sequence ID" value="CAD7239237.1"/>
    <property type="molecule type" value="Genomic_DNA"/>
</dbReference>
<sequence length="175" mass="19300">MKKLRDRQAKGVILSRLRHLGLGDAGDSRSLGDGLHELRIHLGPGYRVYYLVDNQTIIVLLCGGDKSSQRRDIRSPPIGYKHRKFAMNESFERFDAADYLDDEDDIRAYLDACQQSGDPSLVTAALGDIARARNMSALAREVGMHRAGLYKALSRDGNPSFAAVSKVAQALGLRV</sequence>
<dbReference type="InterPro" id="IPR014056">
    <property type="entry name" value="TypeIITA-like_toxin_pred"/>
</dbReference>
<dbReference type="PANTHER" id="PTHR41791:SF1">
    <property type="entry name" value="SSL7039 PROTEIN"/>
    <property type="match status" value="1"/>
</dbReference>
<dbReference type="Pfam" id="PF21716">
    <property type="entry name" value="dnstrm_HI1420"/>
    <property type="match status" value="1"/>
</dbReference>
<dbReference type="InterPro" id="IPR009241">
    <property type="entry name" value="HigB-like"/>
</dbReference>